<dbReference type="WBParaSite" id="BXY_1682600.1">
    <property type="protein sequence ID" value="BXY_1682600.1"/>
    <property type="gene ID" value="BXY_1682600"/>
</dbReference>
<dbReference type="SMR" id="A0A1I7SUV3"/>
<dbReference type="GO" id="GO:0003993">
    <property type="term" value="F:acid phosphatase activity"/>
    <property type="evidence" value="ECO:0007669"/>
    <property type="project" value="UniProtKB-EC"/>
</dbReference>
<keyword evidence="11" id="KW-1185">Reference proteome</keyword>
<dbReference type="InterPro" id="IPR029033">
    <property type="entry name" value="His_PPase_superfam"/>
</dbReference>
<dbReference type="OrthoDB" id="258392at2759"/>
<dbReference type="eggNOG" id="KOG3720">
    <property type="taxonomic scope" value="Eukaryota"/>
</dbReference>
<evidence type="ECO:0000256" key="3">
    <source>
        <dbReference type="ARBA" id="ARBA00012646"/>
    </source>
</evidence>
<evidence type="ECO:0000313" key="10">
    <source>
        <dbReference type="Proteomes" id="UP000095284"/>
    </source>
</evidence>
<dbReference type="EMBL" id="CAJFDI010000005">
    <property type="protein sequence ID" value="CAD5232814.1"/>
    <property type="molecule type" value="Genomic_DNA"/>
</dbReference>
<evidence type="ECO:0000256" key="1">
    <source>
        <dbReference type="ARBA" id="ARBA00000032"/>
    </source>
</evidence>
<dbReference type="InterPro" id="IPR050645">
    <property type="entry name" value="Histidine_acid_phosphatase"/>
</dbReference>
<dbReference type="SUPFAM" id="SSF53254">
    <property type="entry name" value="Phosphoglycerate mutase-like"/>
    <property type="match status" value="1"/>
</dbReference>
<comment type="catalytic activity">
    <reaction evidence="1">
        <text>a phosphate monoester + H2O = an alcohol + phosphate</text>
        <dbReference type="Rhea" id="RHEA:15017"/>
        <dbReference type="ChEBI" id="CHEBI:15377"/>
        <dbReference type="ChEBI" id="CHEBI:30879"/>
        <dbReference type="ChEBI" id="CHEBI:43474"/>
        <dbReference type="ChEBI" id="CHEBI:67140"/>
        <dbReference type="EC" id="3.1.3.2"/>
    </reaction>
</comment>
<dbReference type="PANTHER" id="PTHR11567:SF211">
    <property type="entry name" value="PROSTATIC ACID PHOSPHATASE"/>
    <property type="match status" value="1"/>
</dbReference>
<comment type="similarity">
    <text evidence="2">Belongs to the histidine acid phosphatase family.</text>
</comment>
<dbReference type="EMBL" id="CAJFCV020000005">
    <property type="protein sequence ID" value="CAG9125857.1"/>
    <property type="molecule type" value="Genomic_DNA"/>
</dbReference>
<name>A0A1I7SUV3_BURXY</name>
<keyword evidence="5" id="KW-0378">Hydrolase</keyword>
<feature type="chain" id="PRO_5036308828" description="acid phosphatase" evidence="8">
    <location>
        <begin position="24"/>
        <end position="401"/>
    </location>
</feature>
<evidence type="ECO:0000256" key="7">
    <source>
        <dbReference type="ARBA" id="ARBA00023180"/>
    </source>
</evidence>
<accession>A0A1I7SUV3</accession>
<dbReference type="CDD" id="cd07061">
    <property type="entry name" value="HP_HAP_like"/>
    <property type="match status" value="1"/>
</dbReference>
<evidence type="ECO:0000256" key="2">
    <source>
        <dbReference type="ARBA" id="ARBA00005375"/>
    </source>
</evidence>
<gene>
    <name evidence="9" type="ORF">BXYJ_LOCUS12905</name>
</gene>
<keyword evidence="4 8" id="KW-0732">Signal</keyword>
<dbReference type="Gene3D" id="3.40.50.1240">
    <property type="entry name" value="Phosphoglycerate mutase-like"/>
    <property type="match status" value="1"/>
</dbReference>
<evidence type="ECO:0000256" key="4">
    <source>
        <dbReference type="ARBA" id="ARBA00022729"/>
    </source>
</evidence>
<sequence>MTTSTALFLTISILAIFLKSSESKPIEVNSHDKSMELVMVTGLWRHGTRAPDMDFPYNLYPNDYWKNGLNQLTDYGIQQQRELGAFIRQRYVKQLKFLPAELSTSVIKVESSTANRTQQSALHNFRGIFNDDSLTLKAIDIEWPKVNEPNIVGYPYYNACAYVEKLEKYVSKNEAFNNFMDTNEWFKKLSPTRSILHSFDFADPLYVEKRQNLSLAQVYEQNWTQIFHAYVQSLRFFYGIDLNDQKVDLHEKLVQYHAGRVLTALSDMFNSKKRCRSNANSLMDDSVECEDIDALKFKAFSLHDTYILGSLFAMGFKNLDYNREDNCEMASALFWELWEDRTTGDYYVRVIYRRNVDELYDITADIEGCQWNRQGCPIEYFFDKIKPYLVPDSKEYCSQSI</sequence>
<dbReference type="Proteomes" id="UP000095284">
    <property type="component" value="Unplaced"/>
</dbReference>
<evidence type="ECO:0000313" key="11">
    <source>
        <dbReference type="Proteomes" id="UP000659654"/>
    </source>
</evidence>
<reference evidence="12" key="1">
    <citation type="submission" date="2016-11" db="UniProtKB">
        <authorList>
            <consortium name="WormBaseParasite"/>
        </authorList>
    </citation>
    <scope>IDENTIFICATION</scope>
</reference>
<reference evidence="9" key="2">
    <citation type="submission" date="2020-09" db="EMBL/GenBank/DDBJ databases">
        <authorList>
            <person name="Kikuchi T."/>
        </authorList>
    </citation>
    <scope>NUCLEOTIDE SEQUENCE</scope>
    <source>
        <strain evidence="9">Ka4C1</strain>
    </source>
</reference>
<evidence type="ECO:0000313" key="12">
    <source>
        <dbReference type="WBParaSite" id="BXY_1682600.1"/>
    </source>
</evidence>
<dbReference type="EC" id="3.1.3.2" evidence="3"/>
<keyword evidence="7" id="KW-0325">Glycoprotein</keyword>
<dbReference type="InterPro" id="IPR033379">
    <property type="entry name" value="Acid_Pase_AS"/>
</dbReference>
<dbReference type="Proteomes" id="UP000582659">
    <property type="component" value="Unassembled WGS sequence"/>
</dbReference>
<evidence type="ECO:0000256" key="5">
    <source>
        <dbReference type="ARBA" id="ARBA00022801"/>
    </source>
</evidence>
<dbReference type="PANTHER" id="PTHR11567">
    <property type="entry name" value="ACID PHOSPHATASE-RELATED"/>
    <property type="match status" value="1"/>
</dbReference>
<proteinExistence type="inferred from homology"/>
<organism evidence="10 12">
    <name type="scientific">Bursaphelenchus xylophilus</name>
    <name type="common">Pinewood nematode worm</name>
    <name type="synonym">Aphelenchoides xylophilus</name>
    <dbReference type="NCBI Taxonomy" id="6326"/>
    <lineage>
        <taxon>Eukaryota</taxon>
        <taxon>Metazoa</taxon>
        <taxon>Ecdysozoa</taxon>
        <taxon>Nematoda</taxon>
        <taxon>Chromadorea</taxon>
        <taxon>Rhabditida</taxon>
        <taxon>Tylenchina</taxon>
        <taxon>Tylenchomorpha</taxon>
        <taxon>Aphelenchoidea</taxon>
        <taxon>Aphelenchoididae</taxon>
        <taxon>Bursaphelenchus</taxon>
    </lineage>
</organism>
<protein>
    <recommendedName>
        <fullName evidence="3">acid phosphatase</fullName>
        <ecNumber evidence="3">3.1.3.2</ecNumber>
    </recommendedName>
</protein>
<dbReference type="Pfam" id="PF00328">
    <property type="entry name" value="His_Phos_2"/>
    <property type="match status" value="1"/>
</dbReference>
<dbReference type="InterPro" id="IPR000560">
    <property type="entry name" value="His_Pase_clade-2"/>
</dbReference>
<evidence type="ECO:0000313" key="9">
    <source>
        <dbReference type="EMBL" id="CAD5232814.1"/>
    </source>
</evidence>
<dbReference type="PROSITE" id="PS00616">
    <property type="entry name" value="HIS_ACID_PHOSPHAT_1"/>
    <property type="match status" value="1"/>
</dbReference>
<dbReference type="Proteomes" id="UP000659654">
    <property type="component" value="Unassembled WGS sequence"/>
</dbReference>
<keyword evidence="6" id="KW-1015">Disulfide bond</keyword>
<evidence type="ECO:0000256" key="8">
    <source>
        <dbReference type="SAM" id="SignalP"/>
    </source>
</evidence>
<evidence type="ECO:0000256" key="6">
    <source>
        <dbReference type="ARBA" id="ARBA00023157"/>
    </source>
</evidence>
<dbReference type="AlphaFoldDB" id="A0A1I7SUV3"/>
<feature type="signal peptide" evidence="8">
    <location>
        <begin position="1"/>
        <end position="23"/>
    </location>
</feature>